<keyword evidence="11" id="KW-1185">Reference proteome</keyword>
<sequence>MLTTRIQTSTFKSFSNSRQLCKRFASSNPPTLGIPRESINLWERRAALSPIQVSELVKNGVKVLVQPSNRRAYLAQEYEAVGAEMREDLSEASFIIGVKKPSGLSIEELIPNKTYAFFTHTIKAQPDNMDLLDTLLERNIRIIDYEKMLDQNGQRVVAFGNYAGIAGMINILHGMGVRLLALGHTNPFLHIGLAHNYRSVEQARQAVRDAGYEISLGKLPPNIGPLTFAFTGSGNVSIGAQYICKCLPIEYVKPSNLKQVAQSGDPRKVYAAVVSRADHYERRDGGGFDPDEFNAHPDRYISTFMPDAKLLLRPYTNNSVPGVPSLPHHLLACCDISADPGGSIEFMQTCTTIDKPFCLYDAEQNVSDERVDGPGLLVCSVDNMPAQIPREATNYFGSRVFPYLKQMLTSDASTPLSEFKADPIIKNAIITSNGQLTSNYEYIDELRKKNEIARKINMRSKAKKQVLVLGSGYVVPSLIEYLARDSEIAITVISNSKSELNSLSNSFKSIHTKAFDVLNDVAGLNEMAPSFDLVISMLPWKYHPVVADVCINNKVNMLTASYRTPQLREMASRFEEAGITAFMEIGLDPGIDHLLAMELFDEIKDRGGIIEAYHSYTGGIPAPENSDNALRYKFSWSPEAALSTVLNGAKYLKNGHIMEIPAGGALMKASKKMDVYPGFNLESYPNRDSMVYAKLYGLEECPTVVRGTLRYEGYCKMMQALIKFGLMDNNSHKLLQPQSPDLTWRELLCKLNNVSSSDLPSLKDALYEKIDGDSDLFKDIETLSIFSNEKVIKMGTPLATIANLLTKPLSYLPYERDMIIMSHLTDVMWPDHTKERKLVRMVAYGDPALGRAGFAMSRTVGIPAAIAAKMMLDGEVKQKGIVLPLSRDLYRPILKRLKAEGIYATESSKILSRN</sequence>
<comment type="similarity">
    <text evidence="3">In the N-terminal section; belongs to the AlaDH/PNT family.</text>
</comment>
<dbReference type="Pfam" id="PF05222">
    <property type="entry name" value="AlaDh_PNT_N"/>
    <property type="match status" value="1"/>
</dbReference>
<dbReference type="Pfam" id="PF03435">
    <property type="entry name" value="Sacchrp_dh_NADP"/>
    <property type="match status" value="1"/>
</dbReference>
<evidence type="ECO:0000313" key="10">
    <source>
        <dbReference type="EMBL" id="KAL3314779.1"/>
    </source>
</evidence>
<comment type="pathway">
    <text evidence="2">Amino-acid degradation; L-lysine degradation via saccharopine pathway; glutaryl-CoA from L-lysine: step 2/6.</text>
</comment>
<dbReference type="AlphaFoldDB" id="A0ABD2Q5B4"/>
<accession>A0ABD2Q5B4</accession>
<evidence type="ECO:0000256" key="1">
    <source>
        <dbReference type="ARBA" id="ARBA00004682"/>
    </source>
</evidence>
<evidence type="ECO:0000259" key="8">
    <source>
        <dbReference type="SMART" id="SM01002"/>
    </source>
</evidence>
<dbReference type="EMBL" id="JBJKFK010000908">
    <property type="protein sequence ID" value="KAL3314779.1"/>
    <property type="molecule type" value="Genomic_DNA"/>
</dbReference>
<name>A0ABD2Q5B4_9PLAT</name>
<dbReference type="GO" id="GO:0006553">
    <property type="term" value="P:lysine metabolic process"/>
    <property type="evidence" value="ECO:0007669"/>
    <property type="project" value="UniProtKB-ARBA"/>
</dbReference>
<evidence type="ECO:0000256" key="6">
    <source>
        <dbReference type="ARBA" id="ARBA00023268"/>
    </source>
</evidence>
<dbReference type="FunFam" id="3.30.360.10:FF:000008">
    <property type="entry name" value="Alpha-aminoadipic semialdehyde synthase, mitochondrial"/>
    <property type="match status" value="1"/>
</dbReference>
<keyword evidence="6" id="KW-0511">Multifunctional enzyme</keyword>
<evidence type="ECO:0000256" key="7">
    <source>
        <dbReference type="ARBA" id="ARBA00025744"/>
    </source>
</evidence>
<reference evidence="10 11" key="1">
    <citation type="submission" date="2024-11" db="EMBL/GenBank/DDBJ databases">
        <title>Adaptive evolution of stress response genes in parasites aligns with host niche diversity.</title>
        <authorList>
            <person name="Hahn C."/>
            <person name="Resl P."/>
        </authorList>
    </citation>
    <scope>NUCLEOTIDE SEQUENCE [LARGE SCALE GENOMIC DNA]</scope>
    <source>
        <strain evidence="10">EGGRZ-B1_66</strain>
        <tissue evidence="10">Body</tissue>
    </source>
</reference>
<dbReference type="InterPro" id="IPR007698">
    <property type="entry name" value="AlaDH/PNT_NAD(H)-bd"/>
</dbReference>
<dbReference type="Gene3D" id="1.10.1870.10">
    <property type="entry name" value="Domain 3, Saccharopine reductase"/>
    <property type="match status" value="1"/>
</dbReference>
<evidence type="ECO:0000256" key="2">
    <source>
        <dbReference type="ARBA" id="ARBA00004720"/>
    </source>
</evidence>
<dbReference type="SMART" id="SM01003">
    <property type="entry name" value="AlaDh_PNT_N"/>
    <property type="match status" value="1"/>
</dbReference>
<dbReference type="SUPFAM" id="SSF55347">
    <property type="entry name" value="Glyceraldehyde-3-phosphate dehydrogenase-like, C-terminal domain"/>
    <property type="match status" value="1"/>
</dbReference>
<keyword evidence="4" id="KW-0521">NADP</keyword>
<dbReference type="Proteomes" id="UP001626550">
    <property type="component" value="Unassembled WGS sequence"/>
</dbReference>
<dbReference type="PANTHER" id="PTHR11133">
    <property type="entry name" value="SACCHAROPINE DEHYDROGENASE"/>
    <property type="match status" value="1"/>
</dbReference>
<dbReference type="FunFam" id="3.40.50.720:FF:000087">
    <property type="entry name" value="alpha-aminoadipic semialdehyde synthase, mitochondrial"/>
    <property type="match status" value="1"/>
</dbReference>
<evidence type="ECO:0000256" key="4">
    <source>
        <dbReference type="ARBA" id="ARBA00022857"/>
    </source>
</evidence>
<evidence type="ECO:0000256" key="5">
    <source>
        <dbReference type="ARBA" id="ARBA00023002"/>
    </source>
</evidence>
<dbReference type="InterPro" id="IPR036291">
    <property type="entry name" value="NAD(P)-bd_dom_sf"/>
</dbReference>
<evidence type="ECO:0000259" key="9">
    <source>
        <dbReference type="SMART" id="SM01003"/>
    </source>
</evidence>
<dbReference type="SUPFAM" id="SSF52283">
    <property type="entry name" value="Formate/glycerate dehydrogenase catalytic domain-like"/>
    <property type="match status" value="1"/>
</dbReference>
<dbReference type="SMART" id="SM01002">
    <property type="entry name" value="AlaDh_PNT_C"/>
    <property type="match status" value="1"/>
</dbReference>
<dbReference type="PANTHER" id="PTHR11133:SF22">
    <property type="entry name" value="ALPHA-AMINOADIPIC SEMIALDEHYDE SYNTHASE, MITOCHONDRIAL"/>
    <property type="match status" value="1"/>
</dbReference>
<feature type="domain" description="Alanine dehydrogenase/pyridine nucleotide transhydrogenase N-terminal" evidence="9">
    <location>
        <begin position="33"/>
        <end position="166"/>
    </location>
</feature>
<dbReference type="GO" id="GO:0016491">
    <property type="term" value="F:oxidoreductase activity"/>
    <property type="evidence" value="ECO:0007669"/>
    <property type="project" value="UniProtKB-KW"/>
</dbReference>
<dbReference type="Pfam" id="PF01262">
    <property type="entry name" value="AlaDh_PNT_C"/>
    <property type="match status" value="1"/>
</dbReference>
<dbReference type="CDD" id="cd12189">
    <property type="entry name" value="LKR_SDH_like"/>
    <property type="match status" value="1"/>
</dbReference>
<dbReference type="InterPro" id="IPR051168">
    <property type="entry name" value="AASS"/>
</dbReference>
<dbReference type="InterPro" id="IPR032095">
    <property type="entry name" value="Sacchrp_dh-like_C"/>
</dbReference>
<dbReference type="SUPFAM" id="SSF51735">
    <property type="entry name" value="NAD(P)-binding Rossmann-fold domains"/>
    <property type="match status" value="1"/>
</dbReference>
<dbReference type="InterPro" id="IPR005097">
    <property type="entry name" value="Sacchrp_dh_NADP-bd"/>
</dbReference>
<comment type="similarity">
    <text evidence="7">In the C-terminal section; belongs to the saccharopine dehydrogenase family.</text>
</comment>
<gene>
    <name evidence="10" type="ORF">Ciccas_006596</name>
</gene>
<keyword evidence="5" id="KW-0560">Oxidoreductase</keyword>
<proteinExistence type="inferred from homology"/>
<comment type="caution">
    <text evidence="10">The sequence shown here is derived from an EMBL/GenBank/DDBJ whole genome shotgun (WGS) entry which is preliminary data.</text>
</comment>
<organism evidence="10 11">
    <name type="scientific">Cichlidogyrus casuarinus</name>
    <dbReference type="NCBI Taxonomy" id="1844966"/>
    <lineage>
        <taxon>Eukaryota</taxon>
        <taxon>Metazoa</taxon>
        <taxon>Spiralia</taxon>
        <taxon>Lophotrochozoa</taxon>
        <taxon>Platyhelminthes</taxon>
        <taxon>Monogenea</taxon>
        <taxon>Monopisthocotylea</taxon>
        <taxon>Dactylogyridea</taxon>
        <taxon>Ancyrocephalidae</taxon>
        <taxon>Cichlidogyrus</taxon>
    </lineage>
</organism>
<dbReference type="Gene3D" id="3.30.360.10">
    <property type="entry name" value="Dihydrodipicolinate Reductase, domain 2"/>
    <property type="match status" value="1"/>
</dbReference>
<dbReference type="Pfam" id="PF16653">
    <property type="entry name" value="Sacchrp_dh_C"/>
    <property type="match status" value="1"/>
</dbReference>
<protein>
    <recommendedName>
        <fullName evidence="12">Saccharopine dehydrogenase (NAD(+), L-glutamate-forming)</fullName>
    </recommendedName>
</protein>
<feature type="domain" description="Alanine dehydrogenase/pyridine nucleotide transhydrogenase NAD(H)-binding" evidence="8">
    <location>
        <begin position="206"/>
        <end position="380"/>
    </location>
</feature>
<evidence type="ECO:0008006" key="12">
    <source>
        <dbReference type="Google" id="ProtNLM"/>
    </source>
</evidence>
<dbReference type="Gene3D" id="3.40.50.720">
    <property type="entry name" value="NAD(P)-binding Rossmann-like Domain"/>
    <property type="match status" value="3"/>
</dbReference>
<evidence type="ECO:0000256" key="3">
    <source>
        <dbReference type="ARBA" id="ARBA00005624"/>
    </source>
</evidence>
<evidence type="ECO:0000313" key="11">
    <source>
        <dbReference type="Proteomes" id="UP001626550"/>
    </source>
</evidence>
<dbReference type="InterPro" id="IPR007886">
    <property type="entry name" value="AlaDH/PNT_N"/>
</dbReference>
<comment type="pathway">
    <text evidence="1">Amino-acid degradation; L-lysine degradation via saccharopine pathway; glutaryl-CoA from L-lysine: step 1/6.</text>
</comment>